<evidence type="ECO:0000259" key="3">
    <source>
        <dbReference type="PROSITE" id="PS51371"/>
    </source>
</evidence>
<evidence type="ECO:0000313" key="5">
    <source>
        <dbReference type="Proteomes" id="UP001225596"/>
    </source>
</evidence>
<dbReference type="PROSITE" id="PS51371">
    <property type="entry name" value="CBS"/>
    <property type="match status" value="2"/>
</dbReference>
<gene>
    <name evidence="4" type="ORF">Q8A64_01350</name>
</gene>
<feature type="domain" description="CBS" evidence="3">
    <location>
        <begin position="76"/>
        <end position="131"/>
    </location>
</feature>
<evidence type="ECO:0000256" key="2">
    <source>
        <dbReference type="PROSITE-ProRule" id="PRU00703"/>
    </source>
</evidence>
<name>A0ABU1BJI7_9BURK</name>
<dbReference type="PANTHER" id="PTHR43080:SF2">
    <property type="entry name" value="CBS DOMAIN-CONTAINING PROTEIN"/>
    <property type="match status" value="1"/>
</dbReference>
<comment type="caution">
    <text evidence="4">The sequence shown here is derived from an EMBL/GenBank/DDBJ whole genome shotgun (WGS) entry which is preliminary data.</text>
</comment>
<dbReference type="InterPro" id="IPR046342">
    <property type="entry name" value="CBS_dom_sf"/>
</dbReference>
<dbReference type="InterPro" id="IPR051257">
    <property type="entry name" value="Diverse_CBS-Domain"/>
</dbReference>
<evidence type="ECO:0000256" key="1">
    <source>
        <dbReference type="ARBA" id="ARBA00023122"/>
    </source>
</evidence>
<dbReference type="InterPro" id="IPR044725">
    <property type="entry name" value="CBSX3_CBS_dom"/>
</dbReference>
<sequence length="156" mass="17002">MKTVADILKDKPYSLFTIAPDAKVYEAIVLMAEKSIGALPVVEEGEVIGMLTERDYARKIALHGLSSKTTLVRAVMTSPVLYVQLTQSIEDCMILMTGIRSRHLPVMDNGKLVGLVSIGDIVKALVSGNTLPLQELERHLAAQNRQFQVELVGQAG</sequence>
<reference evidence="4 5" key="1">
    <citation type="submission" date="2023-08" db="EMBL/GenBank/DDBJ databases">
        <title>Oxalobacteraceae gen .nov., isolated from river sludge outside the plant.</title>
        <authorList>
            <person name="Zhao S.Y."/>
        </authorList>
    </citation>
    <scope>NUCLEOTIDE SEQUENCE [LARGE SCALE GENOMIC DNA]</scope>
    <source>
        <strain evidence="4 5">R-40</strain>
    </source>
</reference>
<dbReference type="Pfam" id="PF00571">
    <property type="entry name" value="CBS"/>
    <property type="match status" value="2"/>
</dbReference>
<dbReference type="SMART" id="SM00116">
    <property type="entry name" value="CBS"/>
    <property type="match status" value="2"/>
</dbReference>
<dbReference type="Gene3D" id="3.10.580.10">
    <property type="entry name" value="CBS-domain"/>
    <property type="match status" value="1"/>
</dbReference>
<dbReference type="CDD" id="cd04623">
    <property type="entry name" value="CBS_pair_bac_euk"/>
    <property type="match status" value="1"/>
</dbReference>
<keyword evidence="5" id="KW-1185">Reference proteome</keyword>
<dbReference type="SUPFAM" id="SSF54631">
    <property type="entry name" value="CBS-domain pair"/>
    <property type="match status" value="1"/>
</dbReference>
<dbReference type="InterPro" id="IPR000644">
    <property type="entry name" value="CBS_dom"/>
</dbReference>
<dbReference type="PANTHER" id="PTHR43080">
    <property type="entry name" value="CBS DOMAIN-CONTAINING PROTEIN CBSX3, MITOCHONDRIAL"/>
    <property type="match status" value="1"/>
</dbReference>
<keyword evidence="1 2" id="KW-0129">CBS domain</keyword>
<accession>A0ABU1BJI7</accession>
<feature type="domain" description="CBS" evidence="3">
    <location>
        <begin position="10"/>
        <end position="67"/>
    </location>
</feature>
<organism evidence="4 5">
    <name type="scientific">Keguizhuia sedimenti</name>
    <dbReference type="NCBI Taxonomy" id="3064264"/>
    <lineage>
        <taxon>Bacteria</taxon>
        <taxon>Pseudomonadati</taxon>
        <taxon>Pseudomonadota</taxon>
        <taxon>Betaproteobacteria</taxon>
        <taxon>Burkholderiales</taxon>
        <taxon>Oxalobacteraceae</taxon>
        <taxon>Keguizhuia</taxon>
    </lineage>
</organism>
<proteinExistence type="predicted"/>
<dbReference type="Proteomes" id="UP001225596">
    <property type="component" value="Unassembled WGS sequence"/>
</dbReference>
<dbReference type="EMBL" id="JAUYVH010000001">
    <property type="protein sequence ID" value="MDQ9169047.1"/>
    <property type="molecule type" value="Genomic_DNA"/>
</dbReference>
<evidence type="ECO:0000313" key="4">
    <source>
        <dbReference type="EMBL" id="MDQ9169047.1"/>
    </source>
</evidence>
<protein>
    <submittedName>
        <fullName evidence="4">CBS domain-containing protein</fullName>
    </submittedName>
</protein>